<proteinExistence type="predicted"/>
<gene>
    <name evidence="3" type="ORF">HW532_12795</name>
</gene>
<feature type="domain" description="Phage capsid-like C-terminal" evidence="2">
    <location>
        <begin position="127"/>
        <end position="410"/>
    </location>
</feature>
<dbReference type="InterPro" id="IPR054612">
    <property type="entry name" value="Phage_capsid-like_C"/>
</dbReference>
<comment type="subcellular location">
    <subcellularLocation>
        <location evidence="1">Virion</location>
    </subcellularLocation>
</comment>
<dbReference type="SUPFAM" id="SSF56563">
    <property type="entry name" value="Major capsid protein gp5"/>
    <property type="match status" value="1"/>
</dbReference>
<name>A0A7S8C4Y5_9HYPH</name>
<keyword evidence="4" id="KW-1185">Reference proteome</keyword>
<sequence>MTKHVSPRGLRGTVSVRADATGDVKALLAELNSDWESFKATMAEKDKELAAKFDDVVTTEKLGRIESSVSDLQSAVDQANAQIAAMQIGAGQAEASLYDAEYSEAFTAHFRKGDVQANLNKGADDEGGYLAPVEWDRTITDQLIETSPMRQIASVQTISTAGFKKVFNLRGTSSGWVGETDGRPETGTPTFGTMTFAPGEIYANPAATQQMLDDSAVNLEAWLASEVETEFSYQEGLAFIAGDGSNKPSGFLTFVTGGSNATANPLGAIEAITAASATALDSDELLDVIYSLPSAFTQSARWLMNRTTQGKVRKLKDGDGNYLWQPSYQAGQPAQLASYPVTEMPGMPDVAADALPIAFGDFRRGYLIVDRTGVRVLRDPYTNKPYVNFYTTKRVGGGVQNPETIKVLKMGAA</sequence>
<protein>
    <submittedName>
        <fullName evidence="3">Phage major capsid protein</fullName>
    </submittedName>
</protein>
<reference evidence="3 4" key="1">
    <citation type="submission" date="2020-06" db="EMBL/GenBank/DDBJ databases">
        <title>Genome sequence of 2 isolates from Red Sea Mangroves.</title>
        <authorList>
            <person name="Sefrji F."/>
            <person name="Michoud G."/>
            <person name="Merlino G."/>
            <person name="Daffonchio D."/>
        </authorList>
    </citation>
    <scope>NUCLEOTIDE SEQUENCE [LARGE SCALE GENOMIC DNA]</scope>
    <source>
        <strain evidence="3 4">R1DC25</strain>
    </source>
</reference>
<dbReference type="KEGG" id="kmn:HW532_12795"/>
<evidence type="ECO:0000256" key="1">
    <source>
        <dbReference type="ARBA" id="ARBA00004328"/>
    </source>
</evidence>
<dbReference type="Pfam" id="PF05065">
    <property type="entry name" value="Phage_capsid"/>
    <property type="match status" value="1"/>
</dbReference>
<dbReference type="EMBL" id="CP058214">
    <property type="protein sequence ID" value="QPC43495.1"/>
    <property type="molecule type" value="Genomic_DNA"/>
</dbReference>
<organism evidence="3 4">
    <name type="scientific">Kaustia mangrovi</name>
    <dbReference type="NCBI Taxonomy" id="2593653"/>
    <lineage>
        <taxon>Bacteria</taxon>
        <taxon>Pseudomonadati</taxon>
        <taxon>Pseudomonadota</taxon>
        <taxon>Alphaproteobacteria</taxon>
        <taxon>Hyphomicrobiales</taxon>
        <taxon>Parvibaculaceae</taxon>
        <taxon>Kaustia</taxon>
    </lineage>
</organism>
<dbReference type="Gene3D" id="3.30.2320.10">
    <property type="entry name" value="hypothetical protein PF0899 domain"/>
    <property type="match status" value="1"/>
</dbReference>
<dbReference type="RefSeq" id="WP_213160859.1">
    <property type="nucleotide sequence ID" value="NZ_CP058214.1"/>
</dbReference>
<dbReference type="NCBIfam" id="TIGR01554">
    <property type="entry name" value="major_cap_HK97"/>
    <property type="match status" value="1"/>
</dbReference>
<accession>A0A7S8C4Y5</accession>
<evidence type="ECO:0000313" key="3">
    <source>
        <dbReference type="EMBL" id="QPC43495.1"/>
    </source>
</evidence>
<evidence type="ECO:0000259" key="2">
    <source>
        <dbReference type="Pfam" id="PF05065"/>
    </source>
</evidence>
<dbReference type="Proteomes" id="UP000593594">
    <property type="component" value="Chromosome"/>
</dbReference>
<evidence type="ECO:0000313" key="4">
    <source>
        <dbReference type="Proteomes" id="UP000593594"/>
    </source>
</evidence>
<dbReference type="AlphaFoldDB" id="A0A7S8C4Y5"/>
<dbReference type="InterPro" id="IPR024455">
    <property type="entry name" value="Phage_capsid"/>
</dbReference>